<name>A0AAW0QZQ1_9PEZI</name>
<keyword evidence="2" id="KW-1185">Reference proteome</keyword>
<dbReference type="Proteomes" id="UP001392437">
    <property type="component" value="Unassembled WGS sequence"/>
</dbReference>
<reference evidence="1 2" key="1">
    <citation type="submission" date="2023-01" db="EMBL/GenBank/DDBJ databases">
        <title>Analysis of 21 Apiospora genomes using comparative genomics revels a genus with tremendous synthesis potential of carbohydrate active enzymes and secondary metabolites.</title>
        <authorList>
            <person name="Sorensen T."/>
        </authorList>
    </citation>
    <scope>NUCLEOTIDE SEQUENCE [LARGE SCALE GENOMIC DNA]</scope>
    <source>
        <strain evidence="1 2">CBS 117206</strain>
    </source>
</reference>
<protein>
    <submittedName>
        <fullName evidence="1">Uncharacterized protein</fullName>
    </submittedName>
</protein>
<sequence length="145" mass="16741">MGSRLDHYDGIDEPRQNLDTSRDALLVAMKEFKHGIRQSPTPSLDGLLDTMRRFNECMKLYPDMNTTWINERMIHLEILIQYYSCVGDKISLNDKIEEYIGTPWPTTASFAKSCLSSLRCDGFADEAKKLTPALKSRCRTWDWSL</sequence>
<accession>A0AAW0QZQ1</accession>
<dbReference type="EMBL" id="JAQQWP010000004">
    <property type="protein sequence ID" value="KAK8120437.1"/>
    <property type="molecule type" value="Genomic_DNA"/>
</dbReference>
<gene>
    <name evidence="1" type="ORF">PG999_004557</name>
</gene>
<comment type="caution">
    <text evidence="1">The sequence shown here is derived from an EMBL/GenBank/DDBJ whole genome shotgun (WGS) entry which is preliminary data.</text>
</comment>
<organism evidence="1 2">
    <name type="scientific">Apiospora kogelbergensis</name>
    <dbReference type="NCBI Taxonomy" id="1337665"/>
    <lineage>
        <taxon>Eukaryota</taxon>
        <taxon>Fungi</taxon>
        <taxon>Dikarya</taxon>
        <taxon>Ascomycota</taxon>
        <taxon>Pezizomycotina</taxon>
        <taxon>Sordariomycetes</taxon>
        <taxon>Xylariomycetidae</taxon>
        <taxon>Amphisphaeriales</taxon>
        <taxon>Apiosporaceae</taxon>
        <taxon>Apiospora</taxon>
    </lineage>
</organism>
<dbReference type="AlphaFoldDB" id="A0AAW0QZQ1"/>
<evidence type="ECO:0000313" key="1">
    <source>
        <dbReference type="EMBL" id="KAK8120437.1"/>
    </source>
</evidence>
<proteinExistence type="predicted"/>
<evidence type="ECO:0000313" key="2">
    <source>
        <dbReference type="Proteomes" id="UP001392437"/>
    </source>
</evidence>